<feature type="coiled-coil region" evidence="1">
    <location>
        <begin position="926"/>
        <end position="978"/>
    </location>
</feature>
<dbReference type="PROSITE" id="PS51840">
    <property type="entry name" value="C2_NT"/>
    <property type="match status" value="1"/>
</dbReference>
<keyword evidence="5" id="KW-1185">Reference proteome</keyword>
<gene>
    <name evidence="4" type="ORF">HHK36_000235</name>
</gene>
<organism evidence="4 5">
    <name type="scientific">Tetracentron sinense</name>
    <name type="common">Spur-leaf</name>
    <dbReference type="NCBI Taxonomy" id="13715"/>
    <lineage>
        <taxon>Eukaryota</taxon>
        <taxon>Viridiplantae</taxon>
        <taxon>Streptophyta</taxon>
        <taxon>Embryophyta</taxon>
        <taxon>Tracheophyta</taxon>
        <taxon>Spermatophyta</taxon>
        <taxon>Magnoliopsida</taxon>
        <taxon>Trochodendrales</taxon>
        <taxon>Trochodendraceae</taxon>
        <taxon>Tetracentron</taxon>
    </lineage>
</organism>
<accession>A0A834ZQR1</accession>
<feature type="region of interest" description="Disordered" evidence="2">
    <location>
        <begin position="894"/>
        <end position="921"/>
    </location>
</feature>
<comment type="caution">
    <text evidence="4">The sequence shown here is derived from an EMBL/GenBank/DDBJ whole genome shotgun (WGS) entry which is preliminary data.</text>
</comment>
<evidence type="ECO:0000259" key="3">
    <source>
        <dbReference type="PROSITE" id="PS51840"/>
    </source>
</evidence>
<dbReference type="EMBL" id="JABCRI010000001">
    <property type="protein sequence ID" value="KAF8412274.1"/>
    <property type="molecule type" value="Genomic_DNA"/>
</dbReference>
<dbReference type="OMA" id="ISECNEM"/>
<evidence type="ECO:0000313" key="5">
    <source>
        <dbReference type="Proteomes" id="UP000655225"/>
    </source>
</evidence>
<dbReference type="PANTHER" id="PTHR34452">
    <property type="entry name" value="MYOSIN HEAVY CHAIN-RELATED PROTEIN"/>
    <property type="match status" value="1"/>
</dbReference>
<protein>
    <recommendedName>
        <fullName evidence="3">C2 NT-type domain-containing protein</fullName>
    </recommendedName>
</protein>
<feature type="compositionally biased region" description="Low complexity" evidence="2">
    <location>
        <begin position="236"/>
        <end position="246"/>
    </location>
</feature>
<dbReference type="AlphaFoldDB" id="A0A834ZQR1"/>
<feature type="coiled-coil region" evidence="1">
    <location>
        <begin position="1060"/>
        <end position="1101"/>
    </location>
</feature>
<evidence type="ECO:0000313" key="4">
    <source>
        <dbReference type="EMBL" id="KAF8412274.1"/>
    </source>
</evidence>
<feature type="compositionally biased region" description="Polar residues" evidence="2">
    <location>
        <begin position="157"/>
        <end position="180"/>
    </location>
</feature>
<feature type="coiled-coil region" evidence="1">
    <location>
        <begin position="486"/>
        <end position="527"/>
    </location>
</feature>
<evidence type="ECO:0000256" key="2">
    <source>
        <dbReference type="SAM" id="MobiDB-lite"/>
    </source>
</evidence>
<feature type="compositionally biased region" description="Low complexity" evidence="2">
    <location>
        <begin position="199"/>
        <end position="218"/>
    </location>
</feature>
<sequence>MFKSARWRSEKNKIKVIFRLQFQATQVPQLGGDSLTISLVPLDVGKPTVRLEKAAVRDGTCRWEKPIYETVKFVREPRTGTINEKTYQFIVSTGSSKAGLLGEVTIDFADYAEAIKPSSVSLPLKTSNSSAVLHVTIQKMQEAVDQREVEEIGDVPFNSQDRSLKSQLRNSDTNGSSNCDSTEDENTASGNAESNGNLRASTGSDATSASGSESSSGRNTRHEFGLRNNKIHQDPSSFLASLSHSSMPQKEMANATTTNNQEHRRSNTECSVGSAPDGSIGDLTNSSEEHLLRERSQHASDALIEKLKSDLVVLERQAEVSELELHTLRKQIVKESKRGQDLSREVVILKVEREAVKREFEQLKTKHKHIDAAKASNKLQFETEDPKALLEEIKQELNYEKDLNANFRLQLQKTQESNSELIITVQDLEEMLEQKNKEIFNIRSKVTNRENAEEVLETVPKHEIDEDKEQQALEEIVKEQNDAKDANLLEQKITDLNSEIEVYRRDREELEVQMEQLALDYEILKQENHDISLQLEQSQLHVQLKMQYECSAYLVAINELEIQVEYLEKELRKQAHEFSASLASIDELETQVNNLEKELEKQAQGFEADLESVSCAKVEQEQRAIRAEEALRKTRWYNANTAEQLQEECRMLSVQMESTFDANEKLTMKAMTEASELRLQKIHLEEMLEKADEELGSVKDQYEAKLQELSNQVDLKTKQIEQMLLEIEDKSKQLQHQKRHEEERHEFLSKEIMLRAEIERLIREKKQLSEQSEQEEKLRAEMEQLKTSIDETEMLVHRGNMERHGLEKRIASMREEAEKSLEELNNMRCVKDEKETMVGILQKEVETLKSRYNDLKHSLFEDEFEKENLRKQVFHLRGELKKKEDTITNMEKKLMDSSGGDTVSDVRKPTSRNNRSTPVLRGSKEVNNLRDKIKLLEGQIKLKEAALENSANSFLEKEKDLCNKIEEIQCRMEDLNQNSTSFCQDQFLKEATDGEKITENDSKIKGRNIAENLLDSGMSNKACISDQDGTGTAPIKSNNETCSEKELNVTMVHASDQDNLVELLNEIVLLKDRNESMEGELREMQERYSEISLKFAEVEGERQKLVMSVRNLKNAKKK</sequence>
<dbReference type="PANTHER" id="PTHR34452:SF7">
    <property type="entry name" value="MYOSIN HEAVY CHAIN-RELATED PROTEIN"/>
    <property type="match status" value="1"/>
</dbReference>
<reference evidence="4 5" key="1">
    <citation type="submission" date="2020-04" db="EMBL/GenBank/DDBJ databases">
        <title>Plant Genome Project.</title>
        <authorList>
            <person name="Zhang R.-G."/>
        </authorList>
    </citation>
    <scope>NUCLEOTIDE SEQUENCE [LARGE SCALE GENOMIC DNA]</scope>
    <source>
        <strain evidence="4">YNK0</strain>
        <tissue evidence="4">Leaf</tissue>
    </source>
</reference>
<dbReference type="InterPro" id="IPR019448">
    <property type="entry name" value="NT-C2"/>
</dbReference>
<feature type="region of interest" description="Disordered" evidence="2">
    <location>
        <begin position="153"/>
        <end position="284"/>
    </location>
</feature>
<feature type="compositionally biased region" description="Polar residues" evidence="2">
    <location>
        <begin position="187"/>
        <end position="198"/>
    </location>
</feature>
<feature type="coiled-coil region" evidence="1">
    <location>
        <begin position="304"/>
        <end position="366"/>
    </location>
</feature>
<keyword evidence="1" id="KW-0175">Coiled coil</keyword>
<feature type="coiled-coil region" evidence="1">
    <location>
        <begin position="674"/>
        <end position="830"/>
    </location>
</feature>
<evidence type="ECO:0000256" key="1">
    <source>
        <dbReference type="SAM" id="Coils"/>
    </source>
</evidence>
<feature type="domain" description="C2 NT-type" evidence="3">
    <location>
        <begin position="6"/>
        <end position="141"/>
    </location>
</feature>
<dbReference type="OrthoDB" id="765176at2759"/>
<feature type="coiled-coil region" evidence="1">
    <location>
        <begin position="411"/>
        <end position="445"/>
    </location>
</feature>
<dbReference type="Proteomes" id="UP000655225">
    <property type="component" value="Unassembled WGS sequence"/>
</dbReference>
<dbReference type="Pfam" id="PF10358">
    <property type="entry name" value="NT-C2"/>
    <property type="match status" value="1"/>
</dbReference>
<feature type="coiled-coil region" evidence="1">
    <location>
        <begin position="557"/>
        <end position="605"/>
    </location>
</feature>
<proteinExistence type="predicted"/>
<name>A0A834ZQR1_TETSI</name>